<dbReference type="Gene3D" id="1.10.1660.10">
    <property type="match status" value="1"/>
</dbReference>
<dbReference type="InterPro" id="IPR047057">
    <property type="entry name" value="MerR_fam"/>
</dbReference>
<dbReference type="Gene3D" id="1.10.490.50">
    <property type="entry name" value="Antibiotic binding domain of TipA-like multidrug resistance regulators"/>
    <property type="match status" value="1"/>
</dbReference>
<proteinExistence type="predicted"/>
<dbReference type="InterPro" id="IPR012925">
    <property type="entry name" value="TipAS_dom"/>
</dbReference>
<dbReference type="InterPro" id="IPR009061">
    <property type="entry name" value="DNA-bd_dom_put_sf"/>
</dbReference>
<organism evidence="6 7">
    <name type="scientific">Micromonospora matsumotoense</name>
    <dbReference type="NCBI Taxonomy" id="121616"/>
    <lineage>
        <taxon>Bacteria</taxon>
        <taxon>Bacillati</taxon>
        <taxon>Actinomycetota</taxon>
        <taxon>Actinomycetes</taxon>
        <taxon>Micromonosporales</taxon>
        <taxon>Micromonosporaceae</taxon>
        <taxon>Micromonospora</taxon>
    </lineage>
</organism>
<dbReference type="PANTHER" id="PTHR30204:SF90">
    <property type="entry name" value="HTH-TYPE TRANSCRIPTIONAL ACTIVATOR MTA"/>
    <property type="match status" value="1"/>
</dbReference>
<evidence type="ECO:0000256" key="1">
    <source>
        <dbReference type="ARBA" id="ARBA00023015"/>
    </source>
</evidence>
<dbReference type="SUPFAM" id="SSF89082">
    <property type="entry name" value="Antibiotic binding domain of TipA-like multidrug resistance regulators"/>
    <property type="match status" value="1"/>
</dbReference>
<name>A0A1C4ZMJ7_9ACTN</name>
<keyword evidence="7" id="KW-1185">Reference proteome</keyword>
<dbReference type="GO" id="GO:0003677">
    <property type="term" value="F:DNA binding"/>
    <property type="evidence" value="ECO:0007669"/>
    <property type="project" value="UniProtKB-KW"/>
</dbReference>
<accession>A0A1C4ZMJ7</accession>
<feature type="domain" description="HTH merR-type" evidence="5">
    <location>
        <begin position="1"/>
        <end position="71"/>
    </location>
</feature>
<dbReference type="Pfam" id="PF13411">
    <property type="entry name" value="MerR_1"/>
    <property type="match status" value="1"/>
</dbReference>
<dbReference type="SUPFAM" id="SSF46955">
    <property type="entry name" value="Putative DNA-binding domain"/>
    <property type="match status" value="1"/>
</dbReference>
<keyword evidence="4" id="KW-0804">Transcription</keyword>
<dbReference type="InterPro" id="IPR000551">
    <property type="entry name" value="MerR-type_HTH_dom"/>
</dbReference>
<protein>
    <submittedName>
        <fullName evidence="6">DNA-binding transcriptional regulator, MerR family</fullName>
    </submittedName>
</protein>
<keyword evidence="2 6" id="KW-0238">DNA-binding</keyword>
<dbReference type="EMBL" id="FMCU01000010">
    <property type="protein sequence ID" value="SCF34152.1"/>
    <property type="molecule type" value="Genomic_DNA"/>
</dbReference>
<keyword evidence="3" id="KW-0010">Activator</keyword>
<evidence type="ECO:0000256" key="4">
    <source>
        <dbReference type="ARBA" id="ARBA00023163"/>
    </source>
</evidence>
<dbReference type="STRING" id="121616.GA0070216_110110"/>
<dbReference type="InterPro" id="IPR036244">
    <property type="entry name" value="TipA-like_antibiotic-bd"/>
</dbReference>
<dbReference type="PRINTS" id="PR00040">
    <property type="entry name" value="HTHMERR"/>
</dbReference>
<evidence type="ECO:0000313" key="6">
    <source>
        <dbReference type="EMBL" id="SCF34152.1"/>
    </source>
</evidence>
<dbReference type="Proteomes" id="UP000198797">
    <property type="component" value="Unassembled WGS sequence"/>
</dbReference>
<dbReference type="Pfam" id="PF07739">
    <property type="entry name" value="TipAS"/>
    <property type="match status" value="1"/>
</dbReference>
<evidence type="ECO:0000259" key="5">
    <source>
        <dbReference type="PROSITE" id="PS50937"/>
    </source>
</evidence>
<keyword evidence="1" id="KW-0805">Transcription regulation</keyword>
<sequence>MEWSIQDLARSAGTTSRTLRHYGQVGLLAPSRIGRNGYRYYDQESLVRLQRILLLRELGLALADIGQVLDGEREPTAALRTHLRLLLRERERIGRQIESVRTTLRKTEGGEQLMVEEVFDGFDHTQYEQEVTQRWGREAYQRADQWWRSLSDADKKAFQQRQLDIAADFGRAHDVGIPVESDEVQAITQRLYDWLSLTTGTVTKEYFVNLGEMYVADPRFTANYDVHGDGTAVFTRDAMKVYAEFVRDAMKVYAERKLSG</sequence>
<dbReference type="RefSeq" id="WP_091248274.1">
    <property type="nucleotide sequence ID" value="NZ_CP192025.1"/>
</dbReference>
<dbReference type="SMART" id="SM00422">
    <property type="entry name" value="HTH_MERR"/>
    <property type="match status" value="1"/>
</dbReference>
<dbReference type="AlphaFoldDB" id="A0A1C4ZMJ7"/>
<dbReference type="GO" id="GO:0003700">
    <property type="term" value="F:DNA-binding transcription factor activity"/>
    <property type="evidence" value="ECO:0007669"/>
    <property type="project" value="InterPro"/>
</dbReference>
<evidence type="ECO:0000313" key="7">
    <source>
        <dbReference type="Proteomes" id="UP000198797"/>
    </source>
</evidence>
<dbReference type="PROSITE" id="PS50937">
    <property type="entry name" value="HTH_MERR_2"/>
    <property type="match status" value="1"/>
</dbReference>
<gene>
    <name evidence="6" type="ORF">GA0070216_110110</name>
</gene>
<dbReference type="OrthoDB" id="9809391at2"/>
<evidence type="ECO:0000256" key="3">
    <source>
        <dbReference type="ARBA" id="ARBA00023159"/>
    </source>
</evidence>
<dbReference type="PANTHER" id="PTHR30204">
    <property type="entry name" value="REDOX-CYCLING DRUG-SENSING TRANSCRIPTIONAL ACTIVATOR SOXR"/>
    <property type="match status" value="1"/>
</dbReference>
<evidence type="ECO:0000256" key="2">
    <source>
        <dbReference type="ARBA" id="ARBA00023125"/>
    </source>
</evidence>
<reference evidence="7" key="1">
    <citation type="submission" date="2016-06" db="EMBL/GenBank/DDBJ databases">
        <authorList>
            <person name="Varghese N."/>
            <person name="Submissions Spin"/>
        </authorList>
    </citation>
    <scope>NUCLEOTIDE SEQUENCE [LARGE SCALE GENOMIC DNA]</scope>
    <source>
        <strain evidence="7">DSM 44100</strain>
    </source>
</reference>